<dbReference type="SUPFAM" id="SSF100920">
    <property type="entry name" value="Heat shock protein 70kD (HSP70), peptide-binding domain"/>
    <property type="match status" value="1"/>
</dbReference>
<keyword evidence="2" id="KW-0067">ATP-binding</keyword>
<dbReference type="Gene3D" id="3.30.30.30">
    <property type="match status" value="1"/>
</dbReference>
<accession>M2SFP3</accession>
<evidence type="ECO:0000313" key="4">
    <source>
        <dbReference type="Proteomes" id="UP000011755"/>
    </source>
</evidence>
<dbReference type="GO" id="GO:0005524">
    <property type="term" value="F:ATP binding"/>
    <property type="evidence" value="ECO:0007669"/>
    <property type="project" value="UniProtKB-KW"/>
</dbReference>
<dbReference type="InterPro" id="IPR013126">
    <property type="entry name" value="Hsp_70_fam"/>
</dbReference>
<dbReference type="GO" id="GO:0140662">
    <property type="term" value="F:ATP-dependent protein folding chaperone"/>
    <property type="evidence" value="ECO:0007669"/>
    <property type="project" value="InterPro"/>
</dbReference>
<keyword evidence="3" id="KW-0346">Stress response</keyword>
<evidence type="ECO:0000256" key="1">
    <source>
        <dbReference type="ARBA" id="ARBA00022741"/>
    </source>
</evidence>
<keyword evidence="1" id="KW-0547">Nucleotide-binding</keyword>
<dbReference type="FunFam" id="3.30.30.30:FF:000001">
    <property type="entry name" value="heat shock 70 kDa protein-like"/>
    <property type="match status" value="1"/>
</dbReference>
<dbReference type="OrthoDB" id="2401965at2759"/>
<proteinExistence type="predicted"/>
<organism evidence="3 4">
    <name type="scientific">Entamoeba histolytica KU27</name>
    <dbReference type="NCBI Taxonomy" id="885311"/>
    <lineage>
        <taxon>Eukaryota</taxon>
        <taxon>Amoebozoa</taxon>
        <taxon>Evosea</taxon>
        <taxon>Archamoebae</taxon>
        <taxon>Mastigamoebida</taxon>
        <taxon>Entamoebidae</taxon>
        <taxon>Entamoeba</taxon>
    </lineage>
</organism>
<dbReference type="EMBL" id="KB443764">
    <property type="protein sequence ID" value="EMD49737.1"/>
    <property type="molecule type" value="Genomic_DNA"/>
</dbReference>
<name>M2SFP3_ENTHI</name>
<gene>
    <name evidence="3" type="ORF">EHI5A_059320</name>
</gene>
<dbReference type="AlphaFoldDB" id="M2SFP3"/>
<dbReference type="PRINTS" id="PR00301">
    <property type="entry name" value="HEATSHOCK70"/>
</dbReference>
<dbReference type="Gene3D" id="2.60.34.10">
    <property type="entry name" value="Substrate Binding Domain Of DNAk, Chain A, domain 1"/>
    <property type="match status" value="1"/>
</dbReference>
<dbReference type="SUPFAM" id="SSF53067">
    <property type="entry name" value="Actin-like ATPase domain"/>
    <property type="match status" value="2"/>
</dbReference>
<dbReference type="InterPro" id="IPR029047">
    <property type="entry name" value="HSP70_peptide-bd_sf"/>
</dbReference>
<protein>
    <submittedName>
        <fullName evidence="3">Heat shock protein, putative</fullName>
    </submittedName>
</protein>
<dbReference type="VEuPathDB" id="AmoebaDB:EHI5A_059320"/>
<reference evidence="3 4" key="1">
    <citation type="submission" date="2013-02" db="EMBL/GenBank/DDBJ databases">
        <authorList>
            <person name="Hannick L."/>
            <person name="Zafar N."/>
            <person name="Lorenzi H."/>
            <person name="Ali I.A."/>
            <person name="Petri W.P."/>
            <person name="Caler E."/>
        </authorList>
    </citation>
    <scope>NUCLEOTIDE SEQUENCE [LARGE SCALE GENOMIC DNA]</scope>
    <source>
        <strain evidence="3 4">KU27</strain>
    </source>
</reference>
<dbReference type="Gene3D" id="3.30.420.40">
    <property type="match status" value="4"/>
</dbReference>
<dbReference type="FunFam" id="3.30.420.40:FF:000394">
    <property type="entry name" value="Heat shock protein 70 putative"/>
    <property type="match status" value="1"/>
</dbReference>
<dbReference type="InterPro" id="IPR043129">
    <property type="entry name" value="ATPase_NBD"/>
</dbReference>
<dbReference type="Proteomes" id="UP000011755">
    <property type="component" value="Unassembled WGS sequence"/>
</dbReference>
<sequence>MSDKTLVFVGIDFGTTFSSIAYYNPLNKTDCTINDEGGNKQIPSWVSFAQMENSGVIIGNGAKNEIFGECVLYDSKRIIGSDISDISDEDKKHWPFTVIGNNNGKACMEVYNPFKQKDEIFEPEEISGMVLKNLILMAKSKLDNTEIGNIVVTVPTEFDDKKRNATLAACKLAGIENVTLVNEPVAALVEYKRTHNDVLSNDSKVVVIDFGGGTLDICCCKLQGKDISTVSVGGDKNLGGNDFDAVHILGEDNNDDLDIGLSVSRKEFEDLCEKKGLYKRLISKIKEVTGKSDFVGNSVQLVLLVGGTCLIKRVRDEIAKLYDVKNFSDINFDSLTAVAKGAAYLSHLKSECSIVEEKVYEIVPKSIGIEVNEGRFYVLIREGEQLPTSEKTKMFKTYKKNQEVADFRIYRGTGNYTSSPGVEFVTAMSINGFPLGPAGSVTFKLKIKLNESGLMELSANVFGTDIHKELAVTLDFEKVDETFERLRQHFNLFPIY</sequence>
<dbReference type="Gene3D" id="3.90.640.10">
    <property type="entry name" value="Actin, Chain A, domain 4"/>
    <property type="match status" value="1"/>
</dbReference>
<dbReference type="Pfam" id="PF00012">
    <property type="entry name" value="HSP70"/>
    <property type="match status" value="2"/>
</dbReference>
<evidence type="ECO:0000313" key="3">
    <source>
        <dbReference type="EMBL" id="EMD49737.1"/>
    </source>
</evidence>
<evidence type="ECO:0000256" key="2">
    <source>
        <dbReference type="ARBA" id="ARBA00022840"/>
    </source>
</evidence>
<dbReference type="PANTHER" id="PTHR19375">
    <property type="entry name" value="HEAT SHOCK PROTEIN 70KDA"/>
    <property type="match status" value="1"/>
</dbReference>